<proteinExistence type="predicted"/>
<keyword evidence="3" id="KW-1185">Reference proteome</keyword>
<feature type="region of interest" description="Disordered" evidence="1">
    <location>
        <begin position="106"/>
        <end position="182"/>
    </location>
</feature>
<sequence length="565" mass="62643">MDKVQLANQAAANLRSLRKPAKAYRLPRSTPEDWLSSSVCARAHTQTEDIRYPIEKILAKPSSTSAPPKLACLLHRDDNFTSPAKMAVSMYYPVNRRQSIHRIPAYLPTEPPQKPASPGESSRTLSGDSKSTSSGYVTPRIVHMEGLGRKRPPPPPAPPPSSFHFTRHQDGMSPYLRKNNSNAGHDASVEAVVHAGKKRSFSALKRQHQDRFYYGPRERSIPSSRSHTELYPPLSPWRFEGQRRGSYGHECPPMLYAHRGQYRSSNFNNNNRGSRTSAYFPSTSSTASWKGGFEPSPIPLPQPPFPYSADQNTSVAESRSQLSQDRQWHSLQEKPSSFDDSNETESLTEFTEKTTPMPSLKLLDRRKPRTTEVERHHSDRIVTDLTANLRGLDLSSRALCNRSNSLSASIHPSSYHLDGGFVDNAEETALAALDDAINVDFTRFSAVAGPATKGPTQIIRSYLGEAETDLKKPQERQRNGVASPTTLSVIEIEEGEARDEVGTATDCSDNEDDLFHFDVEPGAVLRRLPHAPDGDIPGQSKRWLDGVHIKSSSPADISDSSDIDL</sequence>
<feature type="compositionally biased region" description="Low complexity" evidence="1">
    <location>
        <begin position="266"/>
        <end position="275"/>
    </location>
</feature>
<feature type="compositionally biased region" description="Polar residues" evidence="1">
    <location>
        <begin position="276"/>
        <end position="288"/>
    </location>
</feature>
<feature type="region of interest" description="Disordered" evidence="1">
    <location>
        <begin position="529"/>
        <end position="565"/>
    </location>
</feature>
<gene>
    <name evidence="2" type="ORF">MCOS_LOCUS8027</name>
</gene>
<feature type="region of interest" description="Disordered" evidence="1">
    <location>
        <begin position="266"/>
        <end position="358"/>
    </location>
</feature>
<protein>
    <submittedName>
        <fullName evidence="2">Uncharacterized protein</fullName>
    </submittedName>
</protein>
<reference evidence="2 3" key="1">
    <citation type="submission" date="2018-10" db="EMBL/GenBank/DDBJ databases">
        <authorList>
            <consortium name="Pathogen Informatics"/>
        </authorList>
    </citation>
    <scope>NUCLEOTIDE SEQUENCE [LARGE SCALE GENOMIC DNA]</scope>
</reference>
<dbReference type="AlphaFoldDB" id="A0A0R3UKC3"/>
<feature type="compositionally biased region" description="Polar residues" evidence="1">
    <location>
        <begin position="119"/>
        <end position="136"/>
    </location>
</feature>
<accession>A0A0R3UKC3</accession>
<feature type="compositionally biased region" description="Pro residues" evidence="1">
    <location>
        <begin position="296"/>
        <end position="306"/>
    </location>
</feature>
<feature type="region of interest" description="Disordered" evidence="1">
    <location>
        <begin position="213"/>
        <end position="235"/>
    </location>
</feature>
<evidence type="ECO:0000313" key="2">
    <source>
        <dbReference type="EMBL" id="VDD82024.1"/>
    </source>
</evidence>
<name>A0A0R3UKC3_MESCO</name>
<feature type="compositionally biased region" description="Polar residues" evidence="1">
    <location>
        <begin position="309"/>
        <end position="325"/>
    </location>
</feature>
<evidence type="ECO:0000256" key="1">
    <source>
        <dbReference type="SAM" id="MobiDB-lite"/>
    </source>
</evidence>
<evidence type="ECO:0000313" key="3">
    <source>
        <dbReference type="Proteomes" id="UP000267029"/>
    </source>
</evidence>
<organism evidence="2 3">
    <name type="scientific">Mesocestoides corti</name>
    <name type="common">Flatworm</name>
    <dbReference type="NCBI Taxonomy" id="53468"/>
    <lineage>
        <taxon>Eukaryota</taxon>
        <taxon>Metazoa</taxon>
        <taxon>Spiralia</taxon>
        <taxon>Lophotrochozoa</taxon>
        <taxon>Platyhelminthes</taxon>
        <taxon>Cestoda</taxon>
        <taxon>Eucestoda</taxon>
        <taxon>Cyclophyllidea</taxon>
        <taxon>Mesocestoididae</taxon>
        <taxon>Mesocestoides</taxon>
    </lineage>
</organism>
<feature type="compositionally biased region" description="Polar residues" evidence="1">
    <location>
        <begin position="333"/>
        <end position="357"/>
    </location>
</feature>
<dbReference type="Proteomes" id="UP000267029">
    <property type="component" value="Unassembled WGS sequence"/>
</dbReference>
<dbReference type="EMBL" id="UXSR01005441">
    <property type="protein sequence ID" value="VDD82024.1"/>
    <property type="molecule type" value="Genomic_DNA"/>
</dbReference>